<evidence type="ECO:0000256" key="7">
    <source>
        <dbReference type="ARBA" id="ARBA00022840"/>
    </source>
</evidence>
<evidence type="ECO:0000256" key="6">
    <source>
        <dbReference type="ARBA" id="ARBA00022777"/>
    </source>
</evidence>
<name>A0A8J4TMX2_9TREM</name>
<comment type="subcellular location">
    <subcellularLocation>
        <location evidence="1">Nucleus</location>
    </subcellularLocation>
</comment>
<evidence type="ECO:0000256" key="9">
    <source>
        <dbReference type="SAM" id="MobiDB-lite"/>
    </source>
</evidence>
<reference evidence="12" key="1">
    <citation type="submission" date="2019-05" db="EMBL/GenBank/DDBJ databases">
        <title>Annotation for the trematode Paragonimus heterotremus.</title>
        <authorList>
            <person name="Choi Y.-J."/>
        </authorList>
    </citation>
    <scope>NUCLEOTIDE SEQUENCE</scope>
    <source>
        <strain evidence="12">LC</strain>
    </source>
</reference>
<evidence type="ECO:0000256" key="8">
    <source>
        <dbReference type="ARBA" id="ARBA00023242"/>
    </source>
</evidence>
<dbReference type="GO" id="GO:0005634">
    <property type="term" value="C:nucleus"/>
    <property type="evidence" value="ECO:0007669"/>
    <property type="project" value="UniProtKB-SubCell"/>
</dbReference>
<protein>
    <recommendedName>
        <fullName evidence="2">non-specific serine/threonine protein kinase</fullName>
        <ecNumber evidence="2">2.7.11.1</ecNumber>
    </recommendedName>
</protein>
<evidence type="ECO:0000256" key="1">
    <source>
        <dbReference type="ARBA" id="ARBA00004123"/>
    </source>
</evidence>
<dbReference type="SMART" id="SM00146">
    <property type="entry name" value="PI3Kc"/>
    <property type="match status" value="1"/>
</dbReference>
<accession>A0A8J4TMX2</accession>
<dbReference type="CDD" id="cd05171">
    <property type="entry name" value="PIKKc_ATM"/>
    <property type="match status" value="1"/>
</dbReference>
<keyword evidence="3" id="KW-0808">Transferase</keyword>
<evidence type="ECO:0000259" key="11">
    <source>
        <dbReference type="PROSITE" id="PS51190"/>
    </source>
</evidence>
<feature type="region of interest" description="Disordered" evidence="9">
    <location>
        <begin position="3236"/>
        <end position="3255"/>
    </location>
</feature>
<dbReference type="InterPro" id="IPR018936">
    <property type="entry name" value="PI3/4_kinase_CS"/>
</dbReference>
<evidence type="ECO:0000313" key="12">
    <source>
        <dbReference type="EMBL" id="KAF5405091.1"/>
    </source>
</evidence>
<evidence type="ECO:0000256" key="5">
    <source>
        <dbReference type="ARBA" id="ARBA00022763"/>
    </source>
</evidence>
<feature type="domain" description="FATC" evidence="11">
    <location>
        <begin position="3526"/>
        <end position="3558"/>
    </location>
</feature>
<dbReference type="OrthoDB" id="381190at2759"/>
<dbReference type="Pfam" id="PF02260">
    <property type="entry name" value="FATC"/>
    <property type="match status" value="1"/>
</dbReference>
<evidence type="ECO:0000256" key="3">
    <source>
        <dbReference type="ARBA" id="ARBA00022679"/>
    </source>
</evidence>
<dbReference type="EC" id="2.7.11.1" evidence="2"/>
<dbReference type="SUPFAM" id="SSF56112">
    <property type="entry name" value="Protein kinase-like (PK-like)"/>
    <property type="match status" value="1"/>
</dbReference>
<dbReference type="PROSITE" id="PS00916">
    <property type="entry name" value="PI3_4_KINASE_2"/>
    <property type="match status" value="1"/>
</dbReference>
<dbReference type="Gene3D" id="3.30.1010.10">
    <property type="entry name" value="Phosphatidylinositol 3-kinase Catalytic Subunit, Chain A, domain 4"/>
    <property type="match status" value="1"/>
</dbReference>
<organism evidence="12 13">
    <name type="scientific">Paragonimus heterotremus</name>
    <dbReference type="NCBI Taxonomy" id="100268"/>
    <lineage>
        <taxon>Eukaryota</taxon>
        <taxon>Metazoa</taxon>
        <taxon>Spiralia</taxon>
        <taxon>Lophotrochozoa</taxon>
        <taxon>Platyhelminthes</taxon>
        <taxon>Trematoda</taxon>
        <taxon>Digenea</taxon>
        <taxon>Plagiorchiida</taxon>
        <taxon>Troglotremata</taxon>
        <taxon>Troglotrematidae</taxon>
        <taxon>Paragonimus</taxon>
    </lineage>
</organism>
<feature type="compositionally biased region" description="Polar residues" evidence="9">
    <location>
        <begin position="2981"/>
        <end position="2999"/>
    </location>
</feature>
<evidence type="ECO:0000259" key="10">
    <source>
        <dbReference type="PROSITE" id="PS50290"/>
    </source>
</evidence>
<gene>
    <name evidence="12" type="ORF">PHET_01454</name>
</gene>
<dbReference type="PROSITE" id="PS50290">
    <property type="entry name" value="PI3_4_KINASE_3"/>
    <property type="match status" value="1"/>
</dbReference>
<feature type="domain" description="PI3K/PI4K catalytic" evidence="10">
    <location>
        <begin position="3110"/>
        <end position="3449"/>
    </location>
</feature>
<dbReference type="Pfam" id="PF00454">
    <property type="entry name" value="PI3_PI4_kinase"/>
    <property type="match status" value="1"/>
</dbReference>
<dbReference type="InterPro" id="IPR003152">
    <property type="entry name" value="FATC_dom"/>
</dbReference>
<keyword evidence="5" id="KW-0227">DNA damage</keyword>
<dbReference type="PANTHER" id="PTHR37079:SF4">
    <property type="entry name" value="SERINE_THREONINE-PROTEIN KINASE ATM"/>
    <property type="match status" value="1"/>
</dbReference>
<evidence type="ECO:0000256" key="2">
    <source>
        <dbReference type="ARBA" id="ARBA00012513"/>
    </source>
</evidence>
<dbReference type="InterPro" id="IPR044107">
    <property type="entry name" value="PIKKc_ATM"/>
</dbReference>
<dbReference type="EMBL" id="LUCH01000456">
    <property type="protein sequence ID" value="KAF5405091.1"/>
    <property type="molecule type" value="Genomic_DNA"/>
</dbReference>
<dbReference type="PROSITE" id="PS00915">
    <property type="entry name" value="PI3_4_KINASE_1"/>
    <property type="match status" value="1"/>
</dbReference>
<keyword evidence="6" id="KW-0418">Kinase</keyword>
<dbReference type="GO" id="GO:0004674">
    <property type="term" value="F:protein serine/threonine kinase activity"/>
    <property type="evidence" value="ECO:0007669"/>
    <property type="project" value="UniProtKB-EC"/>
</dbReference>
<dbReference type="InterPro" id="IPR011009">
    <property type="entry name" value="Kinase-like_dom_sf"/>
</dbReference>
<dbReference type="Proteomes" id="UP000748531">
    <property type="component" value="Unassembled WGS sequence"/>
</dbReference>
<dbReference type="PROSITE" id="PS51190">
    <property type="entry name" value="FATC"/>
    <property type="match status" value="1"/>
</dbReference>
<feature type="region of interest" description="Disordered" evidence="9">
    <location>
        <begin position="2979"/>
        <end position="2999"/>
    </location>
</feature>
<dbReference type="GO" id="GO:0005524">
    <property type="term" value="F:ATP binding"/>
    <property type="evidence" value="ECO:0007669"/>
    <property type="project" value="UniProtKB-KW"/>
</dbReference>
<comment type="caution">
    <text evidence="12">The sequence shown here is derived from an EMBL/GenBank/DDBJ whole genome shotgun (WGS) entry which is preliminary data.</text>
</comment>
<dbReference type="Gene3D" id="1.10.1070.11">
    <property type="entry name" value="Phosphatidylinositol 3-/4-kinase, catalytic domain"/>
    <property type="match status" value="1"/>
</dbReference>
<keyword evidence="8" id="KW-0539">Nucleus</keyword>
<dbReference type="InterPro" id="IPR036940">
    <property type="entry name" value="PI3/4_kinase_cat_sf"/>
</dbReference>
<sequence>MDISLLTRSLDDLVGCSKREKKNKVCKLLNIMGHPRIRLILNHNSELRNKDGKSKLFTWNSLLSSLLNVLMDELRSLTRGNQGEAKQSAELSAYFKLLNICAIHGSHGNAAVDINDLVKCFLLTMKDNDLSCAQQSFLSLLQLFFRHGSSYSLGLTERCCDVISEVFPDSPHLLTLIILHYVTAWDWHQVLVIVDAVFPTLLVYLAEQGTVVSKLPLPENVGPDRSASFPFKQYRPGYSQLLHDIWSVERTFCENTLIPLLSSMLAESGGDPDGLNASYTYSGVYRVPLNLFHGSSYFIVEPAPALCRFPCSESSMLAMEDVDTFEELFCLLRWLLVFARQHSGSTLNVTLSQRSVITWLRYLFRKWNSIADRISFQNDTTCWKQVRSLRNFFGVFAALLLTIQDDVLLVDPTETKSAKELLVELMCTISSGPDDALKTKRQRIEDETSVVHPVSEDAIWSHLLRLIDTANRGSYLWWCVLDWAIRLKWQQDKSTGFSTSTTISALEHIFEKLPACAMMTRTPVAYECMLIALHTCSIVLRYELTGRSTTQWKLSTGALIGLHHCWTTALRIAELTVCLYDPERMRRRGGSVSKSRLQNQDHLAYELLLELVHLLTLSPSGPFIGLRVPFSNQLDVYFRKIFTDRTVFFTESCWWRLRFFIVIGSVFPELQFAQYFNAQQMTLAAITYIPVLHYFVQQCLNSSVPDPPVDEETLYESNRSTISSYCSLVGLHSVLLHTFAYSNNQQEFTPNGTSLCITGSPLFPGTVLSTLQTVEIIDYICEMLSNHPLLFHLKEAIVDSDSLCVLIQLFSLWLQLTHLRSHLSSSKDHTVVRPQLPIQPIKTVLSGLILDLLKSERAPSDSFASKQRIRMLDEQHRVECGESTKRDELTLYGLETLLDCLPVQTTSDTWLSIAHFEQLVERATAELNRRSLISDFLLPRTGSTPGLQKMNDACNSSRFGDDDFDDCRSAATDQLEELPEEVDENSLLKRAYSKRAVSLRLFSVLFYFALRIRSSSMLDSLQTSLTQLLCNSPCHTVESMEWLCCLVSTTAHAVSEVVRCPLQPFSPDLLFEGLVASFLSCLVDAVREALKARVTRVGCLSHVCQLIRAAVQLICCVVTITNEWTGQQQDCLADLQRWQTIGQHLNQLICTVWSIVAKRGVRLLRSFPLIPADCLQAWMQLHAAGVLNTAGSPDHLLSVVLQPHSTPAVLLQFLQFLEKLNDKCRSIVWTRQHSPTLRTLLNSLLRSLKNKQVALQQIVWPRRNSYKFTDLDVTVYLYRLIHSLLVQLSSVSPSYAVNSMKKPEGQLLSLRPELNCLIQSCVQLADLHSCTGEAQSEKVFQVLLELSPDRDLSVFEQHIRPYLLPLVLSTWSQHTPDGPSLEAISKRFPWRHMQAELIGLALTQLWNPKQSMEFVQLVSVNREQILYDLVAVVIFERCCSDQTRNFDDPWELLLDIAGGLQALQSATHNDVFLSSIVEHILRMLALRETADCVSTASTLQSLTAFSQQLLLCLVQIAELLKLATTDVSPPTFFYDVQMLCSLVASDSDLSSVIEHLFELAARLAPISISSAGNIQGDILLPRRVRYSCWIAVSTLVTLLLYHPSSSYSQKNCHSGLKNFAFWRLVVGHLELLAAELSSSYSIVFELLSSLDLLFVNYTRTHTGPDRDVQMEIALHHATVYHLSAIVVNLFRPASDECLPFDDQNVDKEGLLAKVSAIFDVLLGSKETSVQFQTAVCELPNFPTELAHLPLDVCVFFAKYQSSVRKLCTCDRENLLQEMKLYCSSLNSSRLLRCPQLARYQCWILDHLNEQLRNWISVNLSDFTIDFELDQFQCMVVSPPDELRQACEKICFQLNTNPEDFLASLSSMAEVLVELLSPSGVSSFRDETDHSLLDHPTQKAGFRCLSSVQRLVAHFRLVMYNVLSPTNSACKESYSVGSTDSSGLDPSVSRIWKCILGTAHLASIINSPTAPVACRVLRQLFTNCGPSLDSLIPEPDGMAATNLLSTLFCPYLQARQLKHRTDTQHTERLTSLCEQLSRMSEPELVQCITKRLEQFIATCPSIEHVYAASRDWLSSFILWLLDVNPAYNEIYMYIKPLFPLSFELSKHLFPWLVVHTLQSTFASLPHALSTCISACLSQPSASPLIQHLWIDSLLAYHAWEQWRRVQWVVILSFIRESVTLFSINFDNVLANMRHALIHGYINCSGNILAPRLTQPLKLVSVWLTAAERAFDLMRPHEARLFLELAWLADDCPTAWLTRHLRTRRIWLGVCRQFNDLAGLRAAQAAFLFPCTSASSPSLSSNVVDGEENSSFPQDLHPMLTETNVIVHEMFGNWNQLLAWHDRSFPPNSTSLTHEMALCLQRMRAHNLLQRLLSSQQLWSIECSDTRSDLSVSDTSRNHNSRLEELRAATAWRLGRWDMQNPRGLRDPPVPSTTFARIDYRTSSDSSFSRYGLETTLFSLVEAAQRHDWIQVARIASWKCTNLMSETNTLTPIMCMGHQSLSNSSHQISWFTRISEIANQLTPNKFSTKPDTALRTGYLSLLNEAVSFIYLMALPGWSSVDGSASQHTAAMLVESVEPFVTGTLRLASSLSIQLTTTNLDERLVVRSHYLVTQCYLRAALAATDNCQLTVADDWLQNADQCQRVIARFLSDHCELKPGLYAYQAWQQLSSILSASCLQRLKGEPRLAASHLQAGLTAAELTIGQLHQDTSPMIRRSLINFYVHSITVLCDWLFELRTKSAADLLTNYLEPAMKLSRHWSVEIGADALASLAQFADAQFVALDSYLSSSEFATRRQLLSDAQHDVTCLTDLGEKSRLLRLLQRQSAIEVEELDALTSDADRYLETALDSFTQCLTASDAHDLKIYRFISLWLSSAAEPSAQSTSDTRKRNVNRLMSERVPCIRADKFLPLTPQLAVRLSLNRPGSDQDFQSTLFELVVRIVDWHPHHAAFTLLFLVNAELDNLYDPKAAIAQHPAVLPLRSRQTRLTSGSRKLSNSENPQSFTDQNHRIQAARRVLTRLMEGRRGPLLHQMQSLAEAYVELANADVDKHRGSTANIPFPSGCKLQRFVISTRHRGLPVNRNGELDLVAVPTATPLIDRSGQYPSSGVVFISGFAPTFRLAGGINLPKIVTCLGTDGSSCRQIIKGRDDPRQDAVMQQVFSAANCLLARRRYQSMSTSASVDSSSGTAVRHCSWLNADGGLRMLTYKVIPMAQRSGVIEWCEGTIPLGEWLAADRSGAHQRYRPKDMPPGQAKQRLAAVRDRPPERRCAVFEEICEKLSPVLAYFYLEHFPEPQSWCRARSSYTRSLAVSSLIGYLVGLGDRHPHNLLLHRASGELVHIDLGVAFDQGRLLPTPEMVPFRLTRDLVHALGPLGLEAGFKPAAEAVLSELRSGGDVICTLLQVLLYDPLYSWSLTPAQLCALEARRAEYPFGLMRSKPSTSVLTDQTNFIVERDVNADPSGTVPIDQRSVLDTSARQSLDPRSRLSNTTVRDPVNQLAERVLLNVRSKLAGRVTGTLAAASSEQRKCGGLNQLDVAGHVGLLIHAATDRSNLARMYFGWQAYL</sequence>
<evidence type="ECO:0000256" key="4">
    <source>
        <dbReference type="ARBA" id="ARBA00022741"/>
    </source>
</evidence>
<keyword evidence="13" id="KW-1185">Reference proteome</keyword>
<proteinExistence type="predicted"/>
<keyword evidence="4" id="KW-0547">Nucleotide-binding</keyword>
<dbReference type="InterPro" id="IPR038980">
    <property type="entry name" value="ATM_plant"/>
</dbReference>
<keyword evidence="7" id="KW-0067">ATP-binding</keyword>
<dbReference type="PANTHER" id="PTHR37079">
    <property type="entry name" value="SERINE/THREONINE-PROTEIN KINASE ATM"/>
    <property type="match status" value="1"/>
</dbReference>
<dbReference type="GO" id="GO:0006281">
    <property type="term" value="P:DNA repair"/>
    <property type="evidence" value="ECO:0007669"/>
    <property type="project" value="InterPro"/>
</dbReference>
<evidence type="ECO:0000313" key="13">
    <source>
        <dbReference type="Proteomes" id="UP000748531"/>
    </source>
</evidence>
<dbReference type="SMART" id="SM01343">
    <property type="entry name" value="FATC"/>
    <property type="match status" value="1"/>
</dbReference>
<dbReference type="InterPro" id="IPR000403">
    <property type="entry name" value="PI3/4_kinase_cat_dom"/>
</dbReference>